<dbReference type="Pfam" id="PF03306">
    <property type="entry name" value="AAL_decarboxy"/>
    <property type="match status" value="1"/>
</dbReference>
<comment type="similarity">
    <text evidence="3">Belongs to the alpha-acetolactate decarboxylase family.</text>
</comment>
<protein>
    <recommendedName>
        <fullName evidence="5">Alpha-acetolactate decarboxylase</fullName>
        <ecNumber evidence="4">4.1.1.5</ecNumber>
    </recommendedName>
</protein>
<sequence>MEVVEGQPTFELHDVPGSLVGFRFPDHARGLNVPGYHFHFITDDRSAGGHVLSCRLARGELRVDREADLRLELPPDVSLPVPGRTAGDDALDRVEKEP</sequence>
<dbReference type="AlphaFoldDB" id="A0A6J4PWF2"/>
<dbReference type="PANTHER" id="PTHR35524">
    <property type="entry name" value="ALPHA-ACETOLACTATE DECARBOXYLASE"/>
    <property type="match status" value="1"/>
</dbReference>
<dbReference type="EC" id="4.1.1.5" evidence="4"/>
<organism evidence="10">
    <name type="scientific">uncultured Rubrobacteraceae bacterium</name>
    <dbReference type="NCBI Taxonomy" id="349277"/>
    <lineage>
        <taxon>Bacteria</taxon>
        <taxon>Bacillati</taxon>
        <taxon>Actinomycetota</taxon>
        <taxon>Rubrobacteria</taxon>
        <taxon>Rubrobacterales</taxon>
        <taxon>Rubrobacteraceae</taxon>
        <taxon>environmental samples</taxon>
    </lineage>
</organism>
<dbReference type="EMBL" id="CADCUT010000175">
    <property type="protein sequence ID" value="CAA9426414.1"/>
    <property type="molecule type" value="Genomic_DNA"/>
</dbReference>
<comment type="pathway">
    <text evidence="2">Polyol metabolism; (R,R)-butane-2,3-diol biosynthesis; (R,R)-butane-2,3-diol from pyruvate: step 2/3.</text>
</comment>
<evidence type="ECO:0000256" key="3">
    <source>
        <dbReference type="ARBA" id="ARBA00007106"/>
    </source>
</evidence>
<evidence type="ECO:0000256" key="7">
    <source>
        <dbReference type="ARBA" id="ARBA00023061"/>
    </source>
</evidence>
<dbReference type="UniPathway" id="UPA00626">
    <property type="reaction ID" value="UER00678"/>
</dbReference>
<accession>A0A6J4PWF2</accession>
<feature type="region of interest" description="Disordered" evidence="9">
    <location>
        <begin position="74"/>
        <end position="98"/>
    </location>
</feature>
<evidence type="ECO:0000256" key="4">
    <source>
        <dbReference type="ARBA" id="ARBA00013204"/>
    </source>
</evidence>
<dbReference type="Gene3D" id="3.30.1330.80">
    <property type="entry name" value="Hypothetical protein, similar to alpha- acetolactate decarboxylase, domain 2"/>
    <property type="match status" value="1"/>
</dbReference>
<feature type="compositionally biased region" description="Basic and acidic residues" evidence="9">
    <location>
        <begin position="86"/>
        <end position="98"/>
    </location>
</feature>
<evidence type="ECO:0000256" key="1">
    <source>
        <dbReference type="ARBA" id="ARBA00001784"/>
    </source>
</evidence>
<keyword evidence="8 10" id="KW-0456">Lyase</keyword>
<keyword evidence="7" id="KW-0005">Acetoin biosynthesis</keyword>
<comment type="catalytic activity">
    <reaction evidence="1">
        <text>(2S)-2-acetolactate + H(+) = (R)-acetoin + CO2</text>
        <dbReference type="Rhea" id="RHEA:21580"/>
        <dbReference type="ChEBI" id="CHEBI:15378"/>
        <dbReference type="ChEBI" id="CHEBI:15686"/>
        <dbReference type="ChEBI" id="CHEBI:16526"/>
        <dbReference type="ChEBI" id="CHEBI:58476"/>
        <dbReference type="EC" id="4.1.1.5"/>
    </reaction>
</comment>
<evidence type="ECO:0000313" key="10">
    <source>
        <dbReference type="EMBL" id="CAA9426414.1"/>
    </source>
</evidence>
<gene>
    <name evidence="10" type="ORF">AVDCRST_MAG03-2925</name>
</gene>
<evidence type="ECO:0000256" key="8">
    <source>
        <dbReference type="ARBA" id="ARBA00023239"/>
    </source>
</evidence>
<evidence type="ECO:0000256" key="5">
    <source>
        <dbReference type="ARBA" id="ARBA00020164"/>
    </source>
</evidence>
<reference evidence="10" key="1">
    <citation type="submission" date="2020-02" db="EMBL/GenBank/DDBJ databases">
        <authorList>
            <person name="Meier V. D."/>
        </authorList>
    </citation>
    <scope>NUCLEOTIDE SEQUENCE</scope>
    <source>
        <strain evidence="10">AVDCRST_MAG03</strain>
    </source>
</reference>
<dbReference type="GO" id="GO:0045151">
    <property type="term" value="P:acetoin biosynthetic process"/>
    <property type="evidence" value="ECO:0007669"/>
    <property type="project" value="UniProtKB-KW"/>
</dbReference>
<evidence type="ECO:0000256" key="2">
    <source>
        <dbReference type="ARBA" id="ARBA00005170"/>
    </source>
</evidence>
<proteinExistence type="inferred from homology"/>
<evidence type="ECO:0000256" key="6">
    <source>
        <dbReference type="ARBA" id="ARBA00022793"/>
    </source>
</evidence>
<dbReference type="GO" id="GO:0047605">
    <property type="term" value="F:acetolactate decarboxylase activity"/>
    <property type="evidence" value="ECO:0007669"/>
    <property type="project" value="UniProtKB-EC"/>
</dbReference>
<keyword evidence="6" id="KW-0210">Decarboxylase</keyword>
<dbReference type="PANTHER" id="PTHR35524:SF1">
    <property type="entry name" value="ALPHA-ACETOLACTATE DECARBOXYLASE"/>
    <property type="match status" value="1"/>
</dbReference>
<dbReference type="SUPFAM" id="SSF117856">
    <property type="entry name" value="AF0104/ALDC/Ptd012-like"/>
    <property type="match status" value="1"/>
</dbReference>
<name>A0A6J4PWF2_9ACTN</name>
<evidence type="ECO:0000256" key="9">
    <source>
        <dbReference type="SAM" id="MobiDB-lite"/>
    </source>
</evidence>
<dbReference type="InterPro" id="IPR005128">
    <property type="entry name" value="Acetolactate_a_deCO2ase"/>
</dbReference>